<dbReference type="RefSeq" id="WP_038463469.1">
    <property type="nucleotide sequence ID" value="NZ_CP008941.1"/>
</dbReference>
<gene>
    <name evidence="2" type="ORF">ID47_02640</name>
</gene>
<keyword evidence="3" id="KW-1185">Reference proteome</keyword>
<dbReference type="KEGG" id="paca:ID47_02640"/>
<dbReference type="eggNOG" id="ENOG50319E4">
    <property type="taxonomic scope" value="Bacteria"/>
</dbReference>
<name>A0A077AV00_9PROT</name>
<dbReference type="OrthoDB" id="7357449at2"/>
<dbReference type="STRING" id="91604.ID47_02640"/>
<keyword evidence="1" id="KW-1133">Transmembrane helix</keyword>
<accession>A0A077AV00</accession>
<organism evidence="2 3">
    <name type="scientific">Candidatus Odyssella acanthamoebae</name>
    <dbReference type="NCBI Taxonomy" id="91604"/>
    <lineage>
        <taxon>Bacteria</taxon>
        <taxon>Pseudomonadati</taxon>
        <taxon>Pseudomonadota</taxon>
        <taxon>Alphaproteobacteria</taxon>
        <taxon>Holosporales</taxon>
        <taxon>Candidatus Paracaedibacteraceae</taxon>
        <taxon>Candidatus Odyssella</taxon>
    </lineage>
</organism>
<dbReference type="Proteomes" id="UP000028926">
    <property type="component" value="Chromosome"/>
</dbReference>
<feature type="transmembrane region" description="Helical" evidence="1">
    <location>
        <begin position="20"/>
        <end position="49"/>
    </location>
</feature>
<evidence type="ECO:0000256" key="1">
    <source>
        <dbReference type="SAM" id="Phobius"/>
    </source>
</evidence>
<dbReference type="AlphaFoldDB" id="A0A077AV00"/>
<evidence type="ECO:0000313" key="3">
    <source>
        <dbReference type="Proteomes" id="UP000028926"/>
    </source>
</evidence>
<proteinExistence type="predicted"/>
<keyword evidence="1" id="KW-0472">Membrane</keyword>
<feature type="transmembrane region" description="Helical" evidence="1">
    <location>
        <begin position="99"/>
        <end position="126"/>
    </location>
</feature>
<sequence length="167" mass="18474">MSTDTEKSSLPKKQISFKGMIFFLIISLGLMIFLPGLALILFIGLLPTLGALISDPTKTRAQAFCVGVCNMAGLVPMIHELYGDKFKLQAAYGIIHNDVNLLLVLCASAIGWGIFFAVPVVTIAFYKTRDRTTLIKMVRRYEELKGIWGTALPPSTTIDHLKQNKQK</sequence>
<reference evidence="2 3" key="1">
    <citation type="submission" date="2014-07" db="EMBL/GenBank/DDBJ databases">
        <title>Comparative genomic insights into amoeba endosymbionts belonging to the families of Holosporaceae and Candidatus Midichloriaceae within Rickettsiales.</title>
        <authorList>
            <person name="Wang Z."/>
            <person name="Wu M."/>
        </authorList>
    </citation>
    <scope>NUCLEOTIDE SEQUENCE [LARGE SCALE GENOMIC DNA]</scope>
    <source>
        <strain evidence="2">PRA3</strain>
    </source>
</reference>
<keyword evidence="1" id="KW-0812">Transmembrane</keyword>
<protein>
    <submittedName>
        <fullName evidence="2">Uncharacterized protein</fullName>
    </submittedName>
</protein>
<dbReference type="EMBL" id="CP008941">
    <property type="protein sequence ID" value="AIK95869.1"/>
    <property type="molecule type" value="Genomic_DNA"/>
</dbReference>
<dbReference type="HOGENOM" id="CLU_1591562_0_0_5"/>
<evidence type="ECO:0000313" key="2">
    <source>
        <dbReference type="EMBL" id="AIK95869.1"/>
    </source>
</evidence>